<evidence type="ECO:0000256" key="1">
    <source>
        <dbReference type="ARBA" id="ARBA00022679"/>
    </source>
</evidence>
<dbReference type="CDD" id="cd04301">
    <property type="entry name" value="NAT_SF"/>
    <property type="match status" value="1"/>
</dbReference>
<dbReference type="Proteomes" id="UP000003571">
    <property type="component" value="Unassembled WGS sequence"/>
</dbReference>
<proteinExistence type="predicted"/>
<sequence length="146" mass="16015">MEIRLMRTDDYGPVRGLWLSCAGMGLNDRDDSEAGISAFLARNPETCFVAEDGGKIVGAVLCGNDGRRAFIYHTAVSPLCRKRGIGRALVGAVEDALVRLGISKAALVVFSRNEAGNAFWEKLGFTERTDLSYRNKAFVELRRIDT</sequence>
<dbReference type="InterPro" id="IPR017255">
    <property type="entry name" value="AcTrfase_GNAT_prd"/>
</dbReference>
<dbReference type="SUPFAM" id="SSF55729">
    <property type="entry name" value="Acyl-CoA N-acyltransferases (Nat)"/>
    <property type="match status" value="1"/>
</dbReference>
<dbReference type="PIRSF" id="PIRSF037663">
    <property type="entry name" value="Acetyltransf_GNAT_prd"/>
    <property type="match status" value="1"/>
</dbReference>
<dbReference type="PATRIC" id="fig|907348.3.peg.986"/>
<reference evidence="4 5" key="1">
    <citation type="submission" date="2011-09" db="EMBL/GenBank/DDBJ databases">
        <title>The draft genome of Treponema saccharophilum DSM 2985.</title>
        <authorList>
            <consortium name="US DOE Joint Genome Institute (JGI-PGF)"/>
            <person name="Lucas S."/>
            <person name="Copeland A."/>
            <person name="Lapidus A."/>
            <person name="Glavina del Rio T."/>
            <person name="Dalin E."/>
            <person name="Tice H."/>
            <person name="Bruce D."/>
            <person name="Goodwin L."/>
            <person name="Pitluck S."/>
            <person name="Peters L."/>
            <person name="Kyrpides N."/>
            <person name="Mavromatis K."/>
            <person name="Ivanova N."/>
            <person name="Markowitz V."/>
            <person name="Cheng J.-F."/>
            <person name="Hugenholtz P."/>
            <person name="Woyke T."/>
            <person name="Wu D."/>
            <person name="Gronow S."/>
            <person name="Wellnitz S."/>
            <person name="Brambilla E."/>
            <person name="Klenk H.-P."/>
            <person name="Eisen J.A."/>
        </authorList>
    </citation>
    <scope>NUCLEOTIDE SEQUENCE [LARGE SCALE GENOMIC DNA]</scope>
    <source>
        <strain evidence="4 5">DSM 2985</strain>
    </source>
</reference>
<evidence type="ECO:0000259" key="3">
    <source>
        <dbReference type="PROSITE" id="PS51186"/>
    </source>
</evidence>
<dbReference type="STRING" id="907348.TresaDRAFT_1527"/>
<organism evidence="4 5">
    <name type="scientific">Treponema saccharophilum DSM 2985</name>
    <dbReference type="NCBI Taxonomy" id="907348"/>
    <lineage>
        <taxon>Bacteria</taxon>
        <taxon>Pseudomonadati</taxon>
        <taxon>Spirochaetota</taxon>
        <taxon>Spirochaetia</taxon>
        <taxon>Spirochaetales</taxon>
        <taxon>Treponemataceae</taxon>
        <taxon>Treponema</taxon>
    </lineage>
</organism>
<dbReference type="eggNOG" id="COG0456">
    <property type="taxonomic scope" value="Bacteria"/>
</dbReference>
<dbReference type="Pfam" id="PF00583">
    <property type="entry name" value="Acetyltransf_1"/>
    <property type="match status" value="1"/>
</dbReference>
<keyword evidence="5" id="KW-1185">Reference proteome</keyword>
<dbReference type="AlphaFoldDB" id="H7EJA2"/>
<protein>
    <submittedName>
        <fullName evidence="4">N-acetylglutamate synthase</fullName>
        <ecNumber evidence="4">2.3.1.1</ecNumber>
    </submittedName>
</protein>
<dbReference type="GO" id="GO:0016747">
    <property type="term" value="F:acyltransferase activity, transferring groups other than amino-acyl groups"/>
    <property type="evidence" value="ECO:0007669"/>
    <property type="project" value="InterPro"/>
</dbReference>
<dbReference type="EC" id="2.3.1.1" evidence="4"/>
<keyword evidence="2 4" id="KW-0012">Acyltransferase</keyword>
<evidence type="ECO:0000256" key="2">
    <source>
        <dbReference type="ARBA" id="ARBA00023315"/>
    </source>
</evidence>
<accession>H7EJA2</accession>
<dbReference type="RefSeq" id="WP_002703377.1">
    <property type="nucleotide sequence ID" value="NZ_AGRW01000041.1"/>
</dbReference>
<keyword evidence="1 4" id="KW-0808">Transferase</keyword>
<feature type="domain" description="N-acetyltransferase" evidence="3">
    <location>
        <begin position="1"/>
        <end position="145"/>
    </location>
</feature>
<comment type="caution">
    <text evidence="4">The sequence shown here is derived from an EMBL/GenBank/DDBJ whole genome shotgun (WGS) entry which is preliminary data.</text>
</comment>
<evidence type="ECO:0000313" key="4">
    <source>
        <dbReference type="EMBL" id="EIC02263.1"/>
    </source>
</evidence>
<gene>
    <name evidence="4" type="ORF">TresaDRAFT_1527</name>
</gene>
<name>H7EJA2_9SPIR</name>
<dbReference type="OrthoDB" id="1821130at2"/>
<dbReference type="InterPro" id="IPR000182">
    <property type="entry name" value="GNAT_dom"/>
</dbReference>
<dbReference type="PROSITE" id="PS51186">
    <property type="entry name" value="GNAT"/>
    <property type="match status" value="1"/>
</dbReference>
<dbReference type="PANTHER" id="PTHR43877:SF1">
    <property type="entry name" value="ACETYLTRANSFERASE"/>
    <property type="match status" value="1"/>
</dbReference>
<dbReference type="PANTHER" id="PTHR43877">
    <property type="entry name" value="AMINOALKYLPHOSPHONATE N-ACETYLTRANSFERASE-RELATED-RELATED"/>
    <property type="match status" value="1"/>
</dbReference>
<dbReference type="EMBL" id="AGRW01000041">
    <property type="protein sequence ID" value="EIC02263.1"/>
    <property type="molecule type" value="Genomic_DNA"/>
</dbReference>
<dbReference type="Gene3D" id="3.40.630.30">
    <property type="match status" value="1"/>
</dbReference>
<evidence type="ECO:0000313" key="5">
    <source>
        <dbReference type="Proteomes" id="UP000003571"/>
    </source>
</evidence>
<dbReference type="InterPro" id="IPR016181">
    <property type="entry name" value="Acyl_CoA_acyltransferase"/>
</dbReference>
<dbReference type="InterPro" id="IPR050832">
    <property type="entry name" value="Bact_Acetyltransf"/>
</dbReference>